<proteinExistence type="predicted"/>
<feature type="domain" description="Mce/MlaD" evidence="3">
    <location>
        <begin position="36"/>
        <end position="110"/>
    </location>
</feature>
<protein>
    <submittedName>
        <fullName evidence="4">Phospholipid/cholesterol/gamma-HCH transport system substrate-binding protein</fullName>
    </submittedName>
</protein>
<feature type="chain" id="PRO_5039090466" evidence="2">
    <location>
        <begin position="22"/>
        <end position="458"/>
    </location>
</feature>
<sequence>MRMPGRVVALATVAVIGAAGAMSGIAVESHATKDMTIVAEFEDASPVLVGNEVKVDGVAVGEVADTRVADGHADVLLSLEPSALPVYRDATVRLRPVSLLGERYIDLDRGTPGSEQLADGDTVPLPQTSVNVDLDEILNTVDDPTGESLAFLVTTLGEGLRDNGGNVDAALTALAPALRDTQSLTSVLKDQNVLLGNMVDNVQPVAGALAADDGKSLDTLVASADRLLAASAAQQEQFDKTLEQLPGALRSARSALGELAGTANEATPTLRAVRPVTEDLSTISDELNTFADSLDPALANAQPVLEKAQKLLDEAAPVASDLKGASPDLREASASARPIADNLTGNLDNVLDFIRYWALTTNGHDGLSHYFRVNLLVNPDSVTGLAPADLPVPDLLPGPAPVNGEPPGAGPAPQPEPEPGGTLLQPPTTEPQPAGPEATGLTPEQEHGMVDYLLGGGR</sequence>
<dbReference type="Pfam" id="PF02470">
    <property type="entry name" value="MlaD"/>
    <property type="match status" value="1"/>
</dbReference>
<feature type="compositionally biased region" description="Pro residues" evidence="1">
    <location>
        <begin position="408"/>
        <end position="418"/>
    </location>
</feature>
<reference evidence="4 5" key="1">
    <citation type="submission" date="2016-10" db="EMBL/GenBank/DDBJ databases">
        <authorList>
            <person name="de Groot N.N."/>
        </authorList>
    </citation>
    <scope>NUCLEOTIDE SEQUENCE [LARGE SCALE GENOMIC DNA]</scope>
    <source>
        <strain evidence="4 5">CGMCC 4.1877</strain>
    </source>
</reference>
<dbReference type="Proteomes" id="UP000199614">
    <property type="component" value="Unassembled WGS sequence"/>
</dbReference>
<evidence type="ECO:0000259" key="3">
    <source>
        <dbReference type="Pfam" id="PF02470"/>
    </source>
</evidence>
<dbReference type="EMBL" id="FOUY01000072">
    <property type="protein sequence ID" value="SFO50470.1"/>
    <property type="molecule type" value="Genomic_DNA"/>
</dbReference>
<dbReference type="PANTHER" id="PTHR33371">
    <property type="entry name" value="INTERMEMBRANE PHOSPHOLIPID TRANSPORT SYSTEM BINDING PROTEIN MLAD-RELATED"/>
    <property type="match status" value="1"/>
</dbReference>
<accession>A0A1I5HR45</accession>
<dbReference type="STRING" id="260086.SAMN05216207_10726"/>
<organism evidence="4 5">
    <name type="scientific">Pseudonocardia ammonioxydans</name>
    <dbReference type="NCBI Taxonomy" id="260086"/>
    <lineage>
        <taxon>Bacteria</taxon>
        <taxon>Bacillati</taxon>
        <taxon>Actinomycetota</taxon>
        <taxon>Actinomycetes</taxon>
        <taxon>Pseudonocardiales</taxon>
        <taxon>Pseudonocardiaceae</taxon>
        <taxon>Pseudonocardia</taxon>
    </lineage>
</organism>
<dbReference type="AlphaFoldDB" id="A0A1I5HR45"/>
<dbReference type="PANTHER" id="PTHR33371:SF4">
    <property type="entry name" value="INTERMEMBRANE PHOSPHOLIPID TRANSPORT SYSTEM BINDING PROTEIN MLAD"/>
    <property type="match status" value="1"/>
</dbReference>
<dbReference type="GO" id="GO:0005548">
    <property type="term" value="F:phospholipid transporter activity"/>
    <property type="evidence" value="ECO:0007669"/>
    <property type="project" value="TreeGrafter"/>
</dbReference>
<feature type="region of interest" description="Disordered" evidence="1">
    <location>
        <begin position="388"/>
        <end position="458"/>
    </location>
</feature>
<dbReference type="Gene3D" id="1.20.120.330">
    <property type="entry name" value="Nucleotidyltransferases domain 2"/>
    <property type="match status" value="1"/>
</dbReference>
<dbReference type="OrthoDB" id="5242119at2"/>
<evidence type="ECO:0000313" key="4">
    <source>
        <dbReference type="EMBL" id="SFO50470.1"/>
    </source>
</evidence>
<evidence type="ECO:0000256" key="1">
    <source>
        <dbReference type="SAM" id="MobiDB-lite"/>
    </source>
</evidence>
<keyword evidence="2" id="KW-0732">Signal</keyword>
<gene>
    <name evidence="4" type="ORF">SAMN05216207_10726</name>
</gene>
<feature type="signal peptide" evidence="2">
    <location>
        <begin position="1"/>
        <end position="21"/>
    </location>
</feature>
<keyword evidence="5" id="KW-1185">Reference proteome</keyword>
<evidence type="ECO:0000313" key="5">
    <source>
        <dbReference type="Proteomes" id="UP000199614"/>
    </source>
</evidence>
<dbReference type="InterPro" id="IPR003399">
    <property type="entry name" value="Mce/MlaD"/>
</dbReference>
<evidence type="ECO:0000256" key="2">
    <source>
        <dbReference type="SAM" id="SignalP"/>
    </source>
</evidence>
<name>A0A1I5HR45_PSUAM</name>
<dbReference type="GO" id="GO:0005543">
    <property type="term" value="F:phospholipid binding"/>
    <property type="evidence" value="ECO:0007669"/>
    <property type="project" value="TreeGrafter"/>
</dbReference>
<dbReference type="InterPro" id="IPR052336">
    <property type="entry name" value="MlaD_Phospholipid_Transporter"/>
</dbReference>